<organism evidence="1 2">
    <name type="scientific">Streblomastix strix</name>
    <dbReference type="NCBI Taxonomy" id="222440"/>
    <lineage>
        <taxon>Eukaryota</taxon>
        <taxon>Metamonada</taxon>
        <taxon>Preaxostyla</taxon>
        <taxon>Oxymonadida</taxon>
        <taxon>Streblomastigidae</taxon>
        <taxon>Streblomastix</taxon>
    </lineage>
</organism>
<proteinExistence type="predicted"/>
<accession>A0A5J4SFE1</accession>
<dbReference type="Proteomes" id="UP000324800">
    <property type="component" value="Unassembled WGS sequence"/>
</dbReference>
<evidence type="ECO:0000313" key="1">
    <source>
        <dbReference type="EMBL" id="KAA6344889.1"/>
    </source>
</evidence>
<feature type="non-terminal residue" evidence="1">
    <location>
        <position position="1"/>
    </location>
</feature>
<gene>
    <name evidence="1" type="ORF">EZS28_052206</name>
</gene>
<comment type="caution">
    <text evidence="1">The sequence shown here is derived from an EMBL/GenBank/DDBJ whole genome shotgun (WGS) entry which is preliminary data.</text>
</comment>
<sequence length="155" mass="16315">DKYGVDVVFKGKQFVICGLTKYEICENIDVNDADGNPIAEKVTLLSVVVAPVDLKQGEVCTETGGTSLIEATTNVTESNVILAIMRLLTVAVAFFSTINIGDQQRSSSIVDLKLPFKEGLSGGGYTATNVSSVYASPTSSSPIKSFSPSTQAISN</sequence>
<dbReference type="EMBL" id="SNRW01040316">
    <property type="protein sequence ID" value="KAA6344889.1"/>
    <property type="molecule type" value="Genomic_DNA"/>
</dbReference>
<name>A0A5J4SFE1_9EUKA</name>
<protein>
    <submittedName>
        <fullName evidence="1">Uncharacterized protein</fullName>
    </submittedName>
</protein>
<reference evidence="1 2" key="1">
    <citation type="submission" date="2019-03" db="EMBL/GenBank/DDBJ databases">
        <title>Single cell metagenomics reveals metabolic interactions within the superorganism composed of flagellate Streblomastix strix and complex community of Bacteroidetes bacteria on its surface.</title>
        <authorList>
            <person name="Treitli S.C."/>
            <person name="Kolisko M."/>
            <person name="Husnik F."/>
            <person name="Keeling P."/>
            <person name="Hampl V."/>
        </authorList>
    </citation>
    <scope>NUCLEOTIDE SEQUENCE [LARGE SCALE GENOMIC DNA]</scope>
    <source>
        <strain evidence="1">ST1C</strain>
    </source>
</reference>
<evidence type="ECO:0000313" key="2">
    <source>
        <dbReference type="Proteomes" id="UP000324800"/>
    </source>
</evidence>
<dbReference type="AlphaFoldDB" id="A0A5J4SFE1"/>